<dbReference type="InterPro" id="IPR001590">
    <property type="entry name" value="Peptidase_M12B"/>
</dbReference>
<dbReference type="Pfam" id="PF01421">
    <property type="entry name" value="Reprolysin"/>
    <property type="match status" value="1"/>
</dbReference>
<feature type="binding site" evidence="7">
    <location>
        <position position="329"/>
    </location>
    <ligand>
        <name>Zn(2+)</name>
        <dbReference type="ChEBI" id="CHEBI:29105"/>
        <note>catalytic</note>
    </ligand>
</feature>
<dbReference type="GO" id="GO:0046872">
    <property type="term" value="F:metal ion binding"/>
    <property type="evidence" value="ECO:0007669"/>
    <property type="project" value="UniProtKB-KW"/>
</dbReference>
<dbReference type="GO" id="GO:0006509">
    <property type="term" value="P:membrane protein ectodomain proteolysis"/>
    <property type="evidence" value="ECO:0007669"/>
    <property type="project" value="TreeGrafter"/>
</dbReference>
<evidence type="ECO:0000256" key="6">
    <source>
        <dbReference type="ARBA" id="ARBA00023049"/>
    </source>
</evidence>
<keyword evidence="4" id="KW-0378">Hydrolase</keyword>
<feature type="binding site" evidence="7">
    <location>
        <position position="335"/>
    </location>
    <ligand>
        <name>Zn(2+)</name>
        <dbReference type="ChEBI" id="CHEBI:29105"/>
        <note>catalytic</note>
    </ligand>
</feature>
<evidence type="ECO:0000259" key="8">
    <source>
        <dbReference type="PROSITE" id="PS50215"/>
    </source>
</evidence>
<evidence type="ECO:0000256" key="4">
    <source>
        <dbReference type="ARBA" id="ARBA00022801"/>
    </source>
</evidence>
<dbReference type="EMBL" id="GBXR01000014">
    <property type="protein sequence ID" value="JAG85212.1"/>
    <property type="molecule type" value="mRNA"/>
</dbReference>
<keyword evidence="5 7" id="KW-0862">Zinc</keyword>
<evidence type="ECO:0000313" key="9">
    <source>
        <dbReference type="EMBL" id="JAG85212.1"/>
    </source>
</evidence>
<dbReference type="PANTHER" id="PTHR11905:SF159">
    <property type="entry name" value="ADAM METALLOPROTEASE"/>
    <property type="match status" value="1"/>
</dbReference>
<feature type="binding site" evidence="7">
    <location>
        <position position="325"/>
    </location>
    <ligand>
        <name>Zn(2+)</name>
        <dbReference type="ChEBI" id="CHEBI:29105"/>
        <note>catalytic</note>
    </ligand>
</feature>
<evidence type="ECO:0000256" key="1">
    <source>
        <dbReference type="ARBA" id="ARBA00006629"/>
    </source>
</evidence>
<dbReference type="PROSITE" id="PS50215">
    <property type="entry name" value="ADAM_MEPRO"/>
    <property type="match status" value="1"/>
</dbReference>
<keyword evidence="3 7" id="KW-0479">Metal-binding</keyword>
<reference evidence="9" key="1">
    <citation type="journal article" date="2015" name="Toxicon">
        <title>The transcriptome recipe for the venom cocktail of Tityus bahiensis scorpion.</title>
        <authorList>
            <person name="de Oliveira U.C."/>
            <person name="Candido D.M."/>
            <person name="Coronado Dorce V.A."/>
            <person name="Junqueira-de-Azevedo Ide L."/>
        </authorList>
    </citation>
    <scope>NUCLEOTIDE SEQUENCE</scope>
</reference>
<dbReference type="InterPro" id="IPR024079">
    <property type="entry name" value="MetalloPept_cat_dom_sf"/>
</dbReference>
<comment type="similarity">
    <text evidence="1">Belongs to the venom metalloproteinase (M12B) family.</text>
</comment>
<feature type="domain" description="Peptidase M12B" evidence="8">
    <location>
        <begin position="168"/>
        <end position="392"/>
    </location>
</feature>
<dbReference type="SUPFAM" id="SSF55486">
    <property type="entry name" value="Metalloproteases ('zincins'), catalytic domain"/>
    <property type="match status" value="1"/>
</dbReference>
<feature type="active site" evidence="7">
    <location>
        <position position="326"/>
    </location>
</feature>
<dbReference type="AlphaFoldDB" id="A0A0C9S0L8"/>
<accession>A0A0C9S0L8</accession>
<evidence type="ECO:0000256" key="3">
    <source>
        <dbReference type="ARBA" id="ARBA00022723"/>
    </source>
</evidence>
<reference evidence="9" key="2">
    <citation type="submission" date="2015-01" db="EMBL/GenBank/DDBJ databases">
        <authorList>
            <person name="Oliveira U.C."/>
            <person name="Junqueira-Azevedo I.L.M."/>
        </authorList>
    </citation>
    <scope>NUCLEOTIDE SEQUENCE</scope>
</reference>
<name>A0A0C9S0L8_TITBA</name>
<organism evidence="9">
    <name type="scientific">Tityus bahiensis</name>
    <name type="common">Brazilian scorpion</name>
    <dbReference type="NCBI Taxonomy" id="50343"/>
    <lineage>
        <taxon>Eukaryota</taxon>
        <taxon>Metazoa</taxon>
        <taxon>Ecdysozoa</taxon>
        <taxon>Arthropoda</taxon>
        <taxon>Chelicerata</taxon>
        <taxon>Arachnida</taxon>
        <taxon>Scorpiones</taxon>
        <taxon>Buthida</taxon>
        <taxon>Buthoidea</taxon>
        <taxon>Buthidae</taxon>
        <taxon>Tityus</taxon>
    </lineage>
</organism>
<proteinExistence type="evidence at transcript level"/>
<evidence type="ECO:0000256" key="2">
    <source>
        <dbReference type="ARBA" id="ARBA00022670"/>
    </source>
</evidence>
<dbReference type="GO" id="GO:0004222">
    <property type="term" value="F:metalloendopeptidase activity"/>
    <property type="evidence" value="ECO:0007669"/>
    <property type="project" value="InterPro"/>
</dbReference>
<keyword evidence="2" id="KW-0645">Protease</keyword>
<protein>
    <submittedName>
        <fullName evidence="9">TSA: Tityus bahiensis Tbah00838 mRNA sequence</fullName>
    </submittedName>
</protein>
<evidence type="ECO:0000256" key="5">
    <source>
        <dbReference type="ARBA" id="ARBA00022833"/>
    </source>
</evidence>
<sequence>MYLMCIIFFATVSAIPSERIDVVFPEVETSRSGVKTIKFRVLDQNVELNLEPAGEILKKSFGFVGENGKVYHPVDVENLRSKLFRNSSEGAALLIDEDGKLTIEGNINRNLRIAPHESRRMDEDGRIAHQIVEEIHKEISPLHYDVLPLNAEREVESTKRTSTNDECIVLEILSVIERTLTERFETEEALTKHMTHTYMGVQNRIDTLELGIKVRLLGIEAFTKETEPSFFEETVIPGHNNYFSYKDIYSKSKDYYCKHDEGLAKDADIIMLSTERSLGTLGSDGEIETSVGGVAGDSGVCNQCNKIGVSEHYNDYFYRTNIITHEAAHLIGIPHDGGTGNSDSPGALDCPSEDSYLMGDWGNNHDKFSICSKICAEYLLSLPKANCVYEQCKRDD</sequence>
<keyword evidence="6" id="KW-0482">Metalloprotease</keyword>
<dbReference type="PANTHER" id="PTHR11905">
    <property type="entry name" value="ADAM A DISINTEGRIN AND METALLOPROTEASE DOMAIN"/>
    <property type="match status" value="1"/>
</dbReference>
<evidence type="ECO:0000256" key="7">
    <source>
        <dbReference type="PROSITE-ProRule" id="PRU00276"/>
    </source>
</evidence>
<dbReference type="Gene3D" id="3.40.390.10">
    <property type="entry name" value="Collagenase (Catalytic Domain)"/>
    <property type="match status" value="1"/>
</dbReference>
<comment type="caution">
    <text evidence="7">Lacks conserved residue(s) required for the propagation of feature annotation.</text>
</comment>